<evidence type="ECO:0000256" key="6">
    <source>
        <dbReference type="ARBA" id="ARBA00022801"/>
    </source>
</evidence>
<dbReference type="Proteomes" id="UP000036908">
    <property type="component" value="Unassembled WGS sequence"/>
</dbReference>
<dbReference type="PANTHER" id="PTHR15822:SF4">
    <property type="entry name" value="TYROSYL-DNA PHOSPHODIESTERASE 2"/>
    <property type="match status" value="1"/>
</dbReference>
<reference evidence="12" key="1">
    <citation type="submission" date="2014-11" db="EMBL/GenBank/DDBJ databases">
        <title>Genome sequencing of Roseivirga sp. D-25.</title>
        <authorList>
            <person name="Selvaratnam C."/>
            <person name="Thevarajoo S."/>
            <person name="Goh K.M."/>
            <person name="Eee R."/>
            <person name="Chan K.-G."/>
            <person name="Chong C.S."/>
        </authorList>
    </citation>
    <scope>NUCLEOTIDE SEQUENCE [LARGE SCALE GENOMIC DNA]</scope>
    <source>
        <strain evidence="12">D-25</strain>
    </source>
</reference>
<dbReference type="CDD" id="cd09084">
    <property type="entry name" value="EEP-2"/>
    <property type="match status" value="1"/>
</dbReference>
<evidence type="ECO:0000313" key="12">
    <source>
        <dbReference type="Proteomes" id="UP000036908"/>
    </source>
</evidence>
<evidence type="ECO:0000256" key="3">
    <source>
        <dbReference type="ARBA" id="ARBA00022722"/>
    </source>
</evidence>
<dbReference type="EMBL" id="JSVA01000015">
    <property type="protein sequence ID" value="KOF02212.1"/>
    <property type="molecule type" value="Genomic_DNA"/>
</dbReference>
<comment type="cofactor">
    <cofactor evidence="1">
        <name>Mn(2+)</name>
        <dbReference type="ChEBI" id="CHEBI:29035"/>
    </cofactor>
</comment>
<keyword evidence="9" id="KW-0812">Transmembrane</keyword>
<dbReference type="RefSeq" id="WP_053224233.1">
    <property type="nucleotide sequence ID" value="NZ_JSVA01000015.1"/>
</dbReference>
<dbReference type="GO" id="GO:0016787">
    <property type="term" value="F:hydrolase activity"/>
    <property type="evidence" value="ECO:0007669"/>
    <property type="project" value="UniProtKB-KW"/>
</dbReference>
<dbReference type="Gene3D" id="3.60.10.10">
    <property type="entry name" value="Endonuclease/exonuclease/phosphatase"/>
    <property type="match status" value="1"/>
</dbReference>
<feature type="transmembrane region" description="Helical" evidence="9">
    <location>
        <begin position="7"/>
        <end position="26"/>
    </location>
</feature>
<keyword evidence="9" id="KW-1133">Transmembrane helix</keyword>
<dbReference type="PATRIC" id="fig|1566026.4.peg.965"/>
<keyword evidence="12" id="KW-1185">Reference proteome</keyword>
<dbReference type="GO" id="GO:0046872">
    <property type="term" value="F:metal ion binding"/>
    <property type="evidence" value="ECO:0007669"/>
    <property type="project" value="UniProtKB-KW"/>
</dbReference>
<keyword evidence="7" id="KW-0460">Magnesium</keyword>
<evidence type="ECO:0000256" key="2">
    <source>
        <dbReference type="ARBA" id="ARBA00001946"/>
    </source>
</evidence>
<keyword evidence="9" id="KW-0472">Membrane</keyword>
<protein>
    <recommendedName>
        <fullName evidence="10">Endonuclease/exonuclease/phosphatase domain-containing protein</fullName>
    </recommendedName>
</protein>
<name>A0A0L8AIZ9_9BACT</name>
<keyword evidence="5" id="KW-0227">DNA damage</keyword>
<proteinExistence type="predicted"/>
<sequence>MKRILKLPIFIWCILTLVVYGSVWVSPELFKYSGLVSLGIPFLLILNLIFFLIFLFARSRIAVVPAVLLLIGLPFIKSTFSLSKSNEAPSSFQVMNYNMMRMNKGNEKDMLQWIASHPSDIKCFQEFLGSKNVMKAISQSGKYNSFTGGYADSYAIFSKYPILNKGVFYEKQTSNNIIFADLKIGKDTLRVYNVHLQSMSINVDQEVIDQAEFEKKYETVRRKFQDGSVRRTAQIKDLLKHAENITYPIIIAGDFNDIPYSYNYFKISREFNNAFEDAGRGFGFTYNGKLPFLRIDNQFYNNKLKVLDFNTLSEIDYSDHFPVVGIYSISH</sequence>
<accession>A0A0L8AIZ9</accession>
<dbReference type="AlphaFoldDB" id="A0A0L8AIZ9"/>
<evidence type="ECO:0000256" key="4">
    <source>
        <dbReference type="ARBA" id="ARBA00022723"/>
    </source>
</evidence>
<evidence type="ECO:0000256" key="9">
    <source>
        <dbReference type="SAM" id="Phobius"/>
    </source>
</evidence>
<dbReference type="PANTHER" id="PTHR15822">
    <property type="entry name" value="TRAF AND TNF RECEPTOR-ASSOCIATED PROTEIN"/>
    <property type="match status" value="1"/>
</dbReference>
<dbReference type="InterPro" id="IPR051547">
    <property type="entry name" value="TDP2-like"/>
</dbReference>
<dbReference type="GO" id="GO:0004518">
    <property type="term" value="F:nuclease activity"/>
    <property type="evidence" value="ECO:0007669"/>
    <property type="project" value="UniProtKB-KW"/>
</dbReference>
<keyword evidence="6" id="KW-0378">Hydrolase</keyword>
<dbReference type="SUPFAM" id="SSF56219">
    <property type="entry name" value="DNase I-like"/>
    <property type="match status" value="1"/>
</dbReference>
<dbReference type="GO" id="GO:0006281">
    <property type="term" value="P:DNA repair"/>
    <property type="evidence" value="ECO:0007669"/>
    <property type="project" value="UniProtKB-KW"/>
</dbReference>
<comment type="caution">
    <text evidence="11">The sequence shown here is derived from an EMBL/GenBank/DDBJ whole genome shotgun (WGS) entry which is preliminary data.</text>
</comment>
<evidence type="ECO:0000256" key="7">
    <source>
        <dbReference type="ARBA" id="ARBA00022842"/>
    </source>
</evidence>
<keyword evidence="8" id="KW-0234">DNA repair</keyword>
<evidence type="ECO:0000256" key="5">
    <source>
        <dbReference type="ARBA" id="ARBA00022763"/>
    </source>
</evidence>
<organism evidence="11 12">
    <name type="scientific">Roseivirga seohaensis subsp. aquiponti</name>
    <dbReference type="NCBI Taxonomy" id="1566026"/>
    <lineage>
        <taxon>Bacteria</taxon>
        <taxon>Pseudomonadati</taxon>
        <taxon>Bacteroidota</taxon>
        <taxon>Cytophagia</taxon>
        <taxon>Cytophagales</taxon>
        <taxon>Roseivirgaceae</taxon>
        <taxon>Roseivirga</taxon>
    </lineage>
</organism>
<comment type="cofactor">
    <cofactor evidence="2">
        <name>Mg(2+)</name>
        <dbReference type="ChEBI" id="CHEBI:18420"/>
    </cofactor>
</comment>
<evidence type="ECO:0000256" key="8">
    <source>
        <dbReference type="ARBA" id="ARBA00023204"/>
    </source>
</evidence>
<gene>
    <name evidence="11" type="ORF">OB69_13330</name>
</gene>
<feature type="domain" description="Endonuclease/exonuclease/phosphatase" evidence="10">
    <location>
        <begin position="108"/>
        <end position="320"/>
    </location>
</feature>
<keyword evidence="4" id="KW-0479">Metal-binding</keyword>
<dbReference type="Pfam" id="PF03372">
    <property type="entry name" value="Exo_endo_phos"/>
    <property type="match status" value="1"/>
</dbReference>
<dbReference type="OrthoDB" id="635146at2"/>
<feature type="transmembrane region" description="Helical" evidence="9">
    <location>
        <begin position="61"/>
        <end position="80"/>
    </location>
</feature>
<keyword evidence="3" id="KW-0540">Nuclease</keyword>
<feature type="transmembrane region" description="Helical" evidence="9">
    <location>
        <begin position="32"/>
        <end position="54"/>
    </location>
</feature>
<evidence type="ECO:0000259" key="10">
    <source>
        <dbReference type="Pfam" id="PF03372"/>
    </source>
</evidence>
<dbReference type="InterPro" id="IPR036691">
    <property type="entry name" value="Endo/exonu/phosph_ase_sf"/>
</dbReference>
<evidence type="ECO:0000313" key="11">
    <source>
        <dbReference type="EMBL" id="KOF02212.1"/>
    </source>
</evidence>
<dbReference type="InterPro" id="IPR005135">
    <property type="entry name" value="Endo/exonuclease/phosphatase"/>
</dbReference>
<evidence type="ECO:0000256" key="1">
    <source>
        <dbReference type="ARBA" id="ARBA00001936"/>
    </source>
</evidence>